<evidence type="ECO:0000256" key="1">
    <source>
        <dbReference type="ARBA" id="ARBA00022676"/>
    </source>
</evidence>
<dbReference type="InterPro" id="IPR028098">
    <property type="entry name" value="Glyco_trans_4-like_N"/>
</dbReference>
<dbReference type="RefSeq" id="WP_123693659.1">
    <property type="nucleotide sequence ID" value="NZ_AP019700.1"/>
</dbReference>
<evidence type="ECO:0000259" key="4">
    <source>
        <dbReference type="Pfam" id="PF13439"/>
    </source>
</evidence>
<evidence type="ECO:0000259" key="3">
    <source>
        <dbReference type="Pfam" id="PF00534"/>
    </source>
</evidence>
<dbReference type="EMBL" id="RJKX01000016">
    <property type="protein sequence ID" value="ROP83810.1"/>
    <property type="molecule type" value="Genomic_DNA"/>
</dbReference>
<sequence>MRLDLALPGRLDRRTGGTIYDRRIVEGLRGQGWRVTVHEMAGSYPMVDSAARAAAAAVRARAAGPLVIDGLALPAFGLGADAATDGPPVIALIHHPLAEETGLAGDVAAALRAAERADLARVAGIVVTSPFTARTLQAEYGVAPDRVVAVPPGVDPMPQRRPRADGGPVRLLSVAALVPRKGHALLFAALAGLADLPWELTCIGATDRDPALTAGLREQLAASGLAGRVTLAGEASDAAVAEAYRAADLFVHSAVYEGYGMALSEALRAGLPIVAVGGGAVPDTVPADAGLLVPPGDAAAMADALRRAIGDQALRARLTAAAGAAGAALPGWDDAARAFGRAVLRFAA</sequence>
<keyword evidence="2 5" id="KW-0808">Transferase</keyword>
<dbReference type="Proteomes" id="UP000278222">
    <property type="component" value="Unassembled WGS sequence"/>
</dbReference>
<comment type="caution">
    <text evidence="5">The sequence shown here is derived from an EMBL/GenBank/DDBJ whole genome shotgun (WGS) entry which is preliminary data.</text>
</comment>
<gene>
    <name evidence="5" type="ORF">EDC65_4459</name>
</gene>
<evidence type="ECO:0000313" key="5">
    <source>
        <dbReference type="EMBL" id="ROP83810.1"/>
    </source>
</evidence>
<dbReference type="GO" id="GO:0016757">
    <property type="term" value="F:glycosyltransferase activity"/>
    <property type="evidence" value="ECO:0007669"/>
    <property type="project" value="UniProtKB-KW"/>
</dbReference>
<dbReference type="Pfam" id="PF00534">
    <property type="entry name" value="Glycos_transf_1"/>
    <property type="match status" value="1"/>
</dbReference>
<reference evidence="5 6" key="1">
    <citation type="submission" date="2018-11" db="EMBL/GenBank/DDBJ databases">
        <title>Genomic Encyclopedia of Type Strains, Phase IV (KMG-IV): sequencing the most valuable type-strain genomes for metagenomic binning, comparative biology and taxonomic classification.</title>
        <authorList>
            <person name="Goeker M."/>
        </authorList>
    </citation>
    <scope>NUCLEOTIDE SEQUENCE [LARGE SCALE GENOMIC DNA]</scope>
    <source>
        <strain evidence="5 6">DSM 5900</strain>
    </source>
</reference>
<evidence type="ECO:0000256" key="2">
    <source>
        <dbReference type="ARBA" id="ARBA00022679"/>
    </source>
</evidence>
<dbReference type="PANTHER" id="PTHR12526:SF510">
    <property type="entry name" value="D-INOSITOL 3-PHOSPHATE GLYCOSYLTRANSFERASE"/>
    <property type="match status" value="1"/>
</dbReference>
<evidence type="ECO:0000313" key="6">
    <source>
        <dbReference type="Proteomes" id="UP000278222"/>
    </source>
</evidence>
<dbReference type="InterPro" id="IPR001296">
    <property type="entry name" value="Glyco_trans_1"/>
</dbReference>
<protein>
    <submittedName>
        <fullName evidence="5">Glycosyl transferase family 4</fullName>
    </submittedName>
</protein>
<dbReference type="SUPFAM" id="SSF53756">
    <property type="entry name" value="UDP-Glycosyltransferase/glycogen phosphorylase"/>
    <property type="match status" value="1"/>
</dbReference>
<organism evidence="5 6">
    <name type="scientific">Stella humosa</name>
    <dbReference type="NCBI Taxonomy" id="94"/>
    <lineage>
        <taxon>Bacteria</taxon>
        <taxon>Pseudomonadati</taxon>
        <taxon>Pseudomonadota</taxon>
        <taxon>Alphaproteobacteria</taxon>
        <taxon>Rhodospirillales</taxon>
        <taxon>Stellaceae</taxon>
        <taxon>Stella</taxon>
    </lineage>
</organism>
<feature type="domain" description="Glycosyltransferase subfamily 4-like N-terminal" evidence="4">
    <location>
        <begin position="64"/>
        <end position="156"/>
    </location>
</feature>
<name>A0A3N1KYU6_9PROT</name>
<dbReference type="CDD" id="cd03801">
    <property type="entry name" value="GT4_PimA-like"/>
    <property type="match status" value="1"/>
</dbReference>
<keyword evidence="1" id="KW-0328">Glycosyltransferase</keyword>
<dbReference type="PANTHER" id="PTHR12526">
    <property type="entry name" value="GLYCOSYLTRANSFERASE"/>
    <property type="match status" value="1"/>
</dbReference>
<feature type="domain" description="Glycosyl transferase family 1" evidence="3">
    <location>
        <begin position="163"/>
        <end position="322"/>
    </location>
</feature>
<dbReference type="Pfam" id="PF13439">
    <property type="entry name" value="Glyco_transf_4"/>
    <property type="match status" value="1"/>
</dbReference>
<dbReference type="OrthoDB" id="9790710at2"/>
<keyword evidence="6" id="KW-1185">Reference proteome</keyword>
<accession>A0A3N1KYU6</accession>
<dbReference type="AlphaFoldDB" id="A0A3N1KYU6"/>
<proteinExistence type="predicted"/>
<dbReference type="Gene3D" id="3.40.50.2000">
    <property type="entry name" value="Glycogen Phosphorylase B"/>
    <property type="match status" value="2"/>
</dbReference>